<dbReference type="PANTHER" id="PTHR30385:SF4">
    <property type="entry name" value="RNA POLYMERASE SIGMA-E FACTOR"/>
    <property type="match status" value="1"/>
</dbReference>
<proteinExistence type="predicted"/>
<dbReference type="SUPFAM" id="SSF88946">
    <property type="entry name" value="Sigma2 domain of RNA polymerase sigma factors"/>
    <property type="match status" value="1"/>
</dbReference>
<dbReference type="NCBIfam" id="TIGR02937">
    <property type="entry name" value="sigma70-ECF"/>
    <property type="match status" value="1"/>
</dbReference>
<dbReference type="Pfam" id="PF04539">
    <property type="entry name" value="Sigma70_r3"/>
    <property type="match status" value="1"/>
</dbReference>
<evidence type="ECO:0000313" key="9">
    <source>
        <dbReference type="Proteomes" id="UP000622552"/>
    </source>
</evidence>
<evidence type="ECO:0000256" key="1">
    <source>
        <dbReference type="ARBA" id="ARBA00023015"/>
    </source>
</evidence>
<dbReference type="EMBL" id="JADOUF010000001">
    <property type="protein sequence ID" value="MBG6140934.1"/>
    <property type="molecule type" value="Genomic_DNA"/>
</dbReference>
<dbReference type="Gene3D" id="1.20.120.1810">
    <property type="match status" value="1"/>
</dbReference>
<dbReference type="InterPro" id="IPR007630">
    <property type="entry name" value="RNA_pol_sigma70_r4"/>
</dbReference>
<dbReference type="CDD" id="cd06171">
    <property type="entry name" value="Sigma70_r4"/>
    <property type="match status" value="1"/>
</dbReference>
<dbReference type="InterPro" id="IPR007624">
    <property type="entry name" value="RNA_pol_sigma70_r3"/>
</dbReference>
<dbReference type="Gene3D" id="1.10.10.10">
    <property type="entry name" value="Winged helix-like DNA-binding domain superfamily/Winged helix DNA-binding domain"/>
    <property type="match status" value="2"/>
</dbReference>
<evidence type="ECO:0000256" key="4">
    <source>
        <dbReference type="ARBA" id="ARBA00023163"/>
    </source>
</evidence>
<dbReference type="GO" id="GO:0016987">
    <property type="term" value="F:sigma factor activity"/>
    <property type="evidence" value="ECO:0007669"/>
    <property type="project" value="UniProtKB-KW"/>
</dbReference>
<dbReference type="GO" id="GO:0003677">
    <property type="term" value="F:DNA binding"/>
    <property type="evidence" value="ECO:0007669"/>
    <property type="project" value="UniProtKB-KW"/>
</dbReference>
<organism evidence="8 9">
    <name type="scientific">Longispora fulva</name>
    <dbReference type="NCBI Taxonomy" id="619741"/>
    <lineage>
        <taxon>Bacteria</taxon>
        <taxon>Bacillati</taxon>
        <taxon>Actinomycetota</taxon>
        <taxon>Actinomycetes</taxon>
        <taxon>Micromonosporales</taxon>
        <taxon>Micromonosporaceae</taxon>
        <taxon>Longispora</taxon>
    </lineage>
</organism>
<sequence length="260" mass="29129">MIPRPSRSVEPLSYFPSIYLDKAPEPETRELLARLAAAEQYSRPWRALRTQLVGRHMPLVKGLARRFKGRGEDFDDLIQVAMVGLLKAMDRYDPDRGAEFTTFATPTMTGELQRHLRDKSNTLRLPRRLQELRSAASRASAELHQRLGRAPTLVELAGTLGSSAAAVSEALESERLCVVPLDNADRAAPDQALDSVEFRAALRPLLSQLPEREKRMVALRFFEYRTQAEIAAELGISQVQVSRLLTRTLAGLRVALTDTR</sequence>
<dbReference type="InterPro" id="IPR013325">
    <property type="entry name" value="RNA_pol_sigma_r2"/>
</dbReference>
<dbReference type="InterPro" id="IPR014284">
    <property type="entry name" value="RNA_pol_sigma-70_dom"/>
</dbReference>
<evidence type="ECO:0000259" key="5">
    <source>
        <dbReference type="Pfam" id="PF04539"/>
    </source>
</evidence>
<evidence type="ECO:0000256" key="2">
    <source>
        <dbReference type="ARBA" id="ARBA00023082"/>
    </source>
</evidence>
<dbReference type="Pfam" id="PF04545">
    <property type="entry name" value="Sigma70_r4"/>
    <property type="match status" value="1"/>
</dbReference>
<reference evidence="8" key="1">
    <citation type="submission" date="2020-11" db="EMBL/GenBank/DDBJ databases">
        <title>Sequencing the genomes of 1000 actinobacteria strains.</title>
        <authorList>
            <person name="Klenk H.-P."/>
        </authorList>
    </citation>
    <scope>NUCLEOTIDE SEQUENCE</scope>
    <source>
        <strain evidence="8">DSM 45356</strain>
    </source>
</reference>
<dbReference type="InterPro" id="IPR013324">
    <property type="entry name" value="RNA_pol_sigma_r3/r4-like"/>
</dbReference>
<feature type="domain" description="RNA polymerase sigma-70 region 2" evidence="6">
    <location>
        <begin position="52"/>
        <end position="120"/>
    </location>
</feature>
<dbReference type="PRINTS" id="PR00046">
    <property type="entry name" value="SIGMA70FCT"/>
</dbReference>
<feature type="domain" description="RNA polymerase sigma-70 region 3" evidence="5">
    <location>
        <begin position="132"/>
        <end position="175"/>
    </location>
</feature>
<dbReference type="AlphaFoldDB" id="A0A8J7GK25"/>
<evidence type="ECO:0000256" key="3">
    <source>
        <dbReference type="ARBA" id="ARBA00023125"/>
    </source>
</evidence>
<evidence type="ECO:0000259" key="6">
    <source>
        <dbReference type="Pfam" id="PF04542"/>
    </source>
</evidence>
<dbReference type="SUPFAM" id="SSF88659">
    <property type="entry name" value="Sigma3 and sigma4 domains of RNA polymerase sigma factors"/>
    <property type="match status" value="2"/>
</dbReference>
<feature type="domain" description="RNA polymerase sigma-70 region 4" evidence="7">
    <location>
        <begin position="205"/>
        <end position="253"/>
    </location>
</feature>
<keyword evidence="1" id="KW-0805">Transcription regulation</keyword>
<dbReference type="RefSeq" id="WP_197007427.1">
    <property type="nucleotide sequence ID" value="NZ_BONS01000019.1"/>
</dbReference>
<keyword evidence="3" id="KW-0238">DNA-binding</keyword>
<dbReference type="GO" id="GO:0006352">
    <property type="term" value="P:DNA-templated transcription initiation"/>
    <property type="evidence" value="ECO:0007669"/>
    <property type="project" value="InterPro"/>
</dbReference>
<dbReference type="InterPro" id="IPR000943">
    <property type="entry name" value="RNA_pol_sigma70"/>
</dbReference>
<comment type="caution">
    <text evidence="8">The sequence shown here is derived from an EMBL/GenBank/DDBJ whole genome shotgun (WGS) entry which is preliminary data.</text>
</comment>
<keyword evidence="4" id="KW-0804">Transcription</keyword>
<protein>
    <submittedName>
        <fullName evidence="8">RNA polymerase sigma-B factor</fullName>
    </submittedName>
</protein>
<dbReference type="Proteomes" id="UP000622552">
    <property type="component" value="Unassembled WGS sequence"/>
</dbReference>
<dbReference type="InterPro" id="IPR007627">
    <property type="entry name" value="RNA_pol_sigma70_r2"/>
</dbReference>
<dbReference type="Pfam" id="PF04542">
    <property type="entry name" value="Sigma70_r2"/>
    <property type="match status" value="1"/>
</dbReference>
<keyword evidence="9" id="KW-1185">Reference proteome</keyword>
<keyword evidence="2" id="KW-0731">Sigma factor</keyword>
<name>A0A8J7GK25_9ACTN</name>
<evidence type="ECO:0000259" key="7">
    <source>
        <dbReference type="Pfam" id="PF04545"/>
    </source>
</evidence>
<dbReference type="PANTHER" id="PTHR30385">
    <property type="entry name" value="SIGMA FACTOR F FLAGELLAR"/>
    <property type="match status" value="1"/>
</dbReference>
<accession>A0A8J7GK25</accession>
<dbReference type="InterPro" id="IPR036388">
    <property type="entry name" value="WH-like_DNA-bd_sf"/>
</dbReference>
<gene>
    <name evidence="8" type="ORF">IW245_007128</name>
</gene>
<evidence type="ECO:0000313" key="8">
    <source>
        <dbReference type="EMBL" id="MBG6140934.1"/>
    </source>
</evidence>